<name>A0A9Q9AUM3_9PEZI</name>
<dbReference type="EMBL" id="CP099420">
    <property type="protein sequence ID" value="USW51011.1"/>
    <property type="molecule type" value="Genomic_DNA"/>
</dbReference>
<dbReference type="GO" id="GO:0005737">
    <property type="term" value="C:cytoplasm"/>
    <property type="evidence" value="ECO:0007669"/>
    <property type="project" value="TreeGrafter"/>
</dbReference>
<dbReference type="GO" id="GO:0043399">
    <property type="term" value="F:tRNA adenosine(64)-2'-O-ribosylphosphate transferase activity"/>
    <property type="evidence" value="ECO:0007669"/>
    <property type="project" value="InterPro"/>
</dbReference>
<dbReference type="PANTHER" id="PTHR31811:SF0">
    <property type="entry name" value="TRNA A64-2'-O-RIBOSYLPHOSPHATE TRANSFERASE"/>
    <property type="match status" value="1"/>
</dbReference>
<dbReference type="PANTHER" id="PTHR31811">
    <property type="entry name" value="TRNA A64-2'-O-RIBOSYLPHOSPHATE TRANSFERASE"/>
    <property type="match status" value="1"/>
</dbReference>
<organism evidence="3 4">
    <name type="scientific">Septoria linicola</name>
    <dbReference type="NCBI Taxonomy" id="215465"/>
    <lineage>
        <taxon>Eukaryota</taxon>
        <taxon>Fungi</taxon>
        <taxon>Dikarya</taxon>
        <taxon>Ascomycota</taxon>
        <taxon>Pezizomycotina</taxon>
        <taxon>Dothideomycetes</taxon>
        <taxon>Dothideomycetidae</taxon>
        <taxon>Mycosphaerellales</taxon>
        <taxon>Mycosphaerellaceae</taxon>
        <taxon>Septoria</taxon>
    </lineage>
</organism>
<keyword evidence="4" id="KW-1185">Reference proteome</keyword>
<dbReference type="Pfam" id="PF04179">
    <property type="entry name" value="Init_tRNA_PT"/>
    <property type="match status" value="1"/>
</dbReference>
<evidence type="ECO:0000313" key="3">
    <source>
        <dbReference type="EMBL" id="USW51011.1"/>
    </source>
</evidence>
<feature type="domain" description="Rit1 N-terminal" evidence="2">
    <location>
        <begin position="26"/>
        <end position="282"/>
    </location>
</feature>
<evidence type="ECO:0000259" key="2">
    <source>
        <dbReference type="Pfam" id="PF17184"/>
    </source>
</evidence>
<evidence type="ECO:0000259" key="1">
    <source>
        <dbReference type="Pfam" id="PF04179"/>
    </source>
</evidence>
<sequence>MPAPLQHSDIIFSSASQILHETLGELKKTNLSIKNRLKSIKQDSAFVCTVAEAYGSPLVANERCGSWYIPPDRKVGSAYFKSTDGHFGQWGLSLRRLNLQVFDTLQQHGGCVIVDSTRRGKSMPDALSKTVPIWIAVMNRLLFPEHPEAGELRTPLDVIGESEHAQIESRLNDSLAAIETLSLDVASLRTKLNGKPIQVCWQRPGETLPDSVDQANENLIVLCVASNQTSNETSATSDYVQGAADDPEAWSLGLDAVTFWKHNDQLLSSSEDDLPPLIKSLLASSGAVARVNAPILIKPTAKLYVGTNTATAEMYKDFDLVISCATAPDNELAEALEDRYIVFDLPEGKNGSRLLRAELLKVDAMRSKFAGDSKILVTCHTGRDLAVGVALALLCTVFDNNGSLHETNTTPINKTMIKQRLSWIMVSMPDASPSRATLQSVNSYLMG</sequence>
<dbReference type="Proteomes" id="UP001056384">
    <property type="component" value="Chromosome 3"/>
</dbReference>
<reference evidence="3" key="1">
    <citation type="submission" date="2022-06" db="EMBL/GenBank/DDBJ databases">
        <title>Complete genome sequences of two strains of the flax pathogen Septoria linicola.</title>
        <authorList>
            <person name="Lapalu N."/>
            <person name="Simon A."/>
            <person name="Demenou B."/>
            <person name="Paumier D."/>
            <person name="Guillot M.-P."/>
            <person name="Gout L."/>
            <person name="Valade R."/>
        </authorList>
    </citation>
    <scope>NUCLEOTIDE SEQUENCE</scope>
    <source>
        <strain evidence="3">SE15195</strain>
    </source>
</reference>
<protein>
    <submittedName>
        <fullName evidence="3">tRNA A64-2'-O-ribosylphosphate transferase, rit1, DUSP-like domain-containing protein</fullName>
    </submittedName>
</protein>
<dbReference type="InterPro" id="IPR033421">
    <property type="entry name" value="Rit1_DUSP-like"/>
</dbReference>
<accession>A0A9Q9AUM3</accession>
<feature type="domain" description="Rit1 DUSP-like" evidence="1">
    <location>
        <begin position="340"/>
        <end position="445"/>
    </location>
</feature>
<dbReference type="InterPro" id="IPR033449">
    <property type="entry name" value="Rit1_N"/>
</dbReference>
<dbReference type="PIRSF" id="PIRSF007747">
    <property type="entry name" value="Ribosyl_Ptfrase"/>
    <property type="match status" value="1"/>
</dbReference>
<dbReference type="InterPro" id="IPR007306">
    <property type="entry name" value="Rit1"/>
</dbReference>
<proteinExistence type="predicted"/>
<dbReference type="Pfam" id="PF17184">
    <property type="entry name" value="Rit1_C"/>
    <property type="match status" value="1"/>
</dbReference>
<gene>
    <name evidence="3" type="ORF">Slin15195_G043300</name>
</gene>
<dbReference type="AlphaFoldDB" id="A0A9Q9AUM3"/>
<dbReference type="GO" id="GO:0019988">
    <property type="term" value="P:charged-tRNA amino acid modification"/>
    <property type="evidence" value="ECO:0007669"/>
    <property type="project" value="InterPro"/>
</dbReference>
<keyword evidence="3" id="KW-0808">Transferase</keyword>
<evidence type="ECO:0000313" key="4">
    <source>
        <dbReference type="Proteomes" id="UP001056384"/>
    </source>
</evidence>